<keyword evidence="3" id="KW-1266">Target cell cytoplasm</keyword>
<dbReference type="Proteomes" id="UP000272412">
    <property type="component" value="Unassembled WGS sequence"/>
</dbReference>
<dbReference type="Pfam" id="PF04829">
    <property type="entry name" value="PT-VENN"/>
    <property type="match status" value="1"/>
</dbReference>
<evidence type="ECO:0000256" key="1">
    <source>
        <dbReference type="ARBA" id="ARBA00004219"/>
    </source>
</evidence>
<keyword evidence="4" id="KW-0843">Virulence</keyword>
<comment type="caution">
    <text evidence="6">The sequence shown here is derived from an EMBL/GenBank/DDBJ whole genome shotgun (WGS) entry which is preliminary data.</text>
</comment>
<dbReference type="InterPro" id="IPR006914">
    <property type="entry name" value="VENN_dom"/>
</dbReference>
<keyword evidence="2" id="KW-0800">Toxin</keyword>
<dbReference type="OrthoDB" id="8607394at2"/>
<evidence type="ECO:0000256" key="4">
    <source>
        <dbReference type="ARBA" id="ARBA00023026"/>
    </source>
</evidence>
<protein>
    <recommendedName>
        <fullName evidence="5">VENN motif-containing domain-containing protein</fullName>
    </recommendedName>
</protein>
<dbReference type="AlphaFoldDB" id="A0A3N4MIY7"/>
<organism evidence="6 7">
    <name type="scientific">Neisseria weixii</name>
    <dbReference type="NCBI Taxonomy" id="1853276"/>
    <lineage>
        <taxon>Bacteria</taxon>
        <taxon>Pseudomonadati</taxon>
        <taxon>Pseudomonadota</taxon>
        <taxon>Betaproteobacteria</taxon>
        <taxon>Neisseriales</taxon>
        <taxon>Neisseriaceae</taxon>
        <taxon>Neisseria</taxon>
    </lineage>
</organism>
<evidence type="ECO:0000259" key="5">
    <source>
        <dbReference type="Pfam" id="PF04829"/>
    </source>
</evidence>
<keyword evidence="7" id="KW-1185">Reference proteome</keyword>
<evidence type="ECO:0000313" key="7">
    <source>
        <dbReference type="Proteomes" id="UP000272412"/>
    </source>
</evidence>
<evidence type="ECO:0000313" key="6">
    <source>
        <dbReference type="EMBL" id="RPD83168.1"/>
    </source>
</evidence>
<feature type="domain" description="VENN motif-containing" evidence="5">
    <location>
        <begin position="129"/>
        <end position="176"/>
    </location>
</feature>
<evidence type="ECO:0000256" key="3">
    <source>
        <dbReference type="ARBA" id="ARBA00022913"/>
    </source>
</evidence>
<accession>A0A3N4MIY7</accession>
<gene>
    <name evidence="6" type="ORF">EGK74_13260</name>
</gene>
<reference evidence="6 7" key="1">
    <citation type="submission" date="2018-11" db="EMBL/GenBank/DDBJ databases">
        <title>Neisseria weixii sp. nov. isolated from the rectal contents of plateau pika (Ochotona cruzoniae).</title>
        <authorList>
            <person name="Zhang G."/>
        </authorList>
    </citation>
    <scope>NUCLEOTIDE SEQUENCE [LARGE SCALE GENOMIC DNA]</scope>
    <source>
        <strain evidence="6 7">10009</strain>
    </source>
</reference>
<proteinExistence type="predicted"/>
<name>A0A3N4MIY7_9NEIS</name>
<dbReference type="EMBL" id="RPFL01000073">
    <property type="protein sequence ID" value="RPD83168.1"/>
    <property type="molecule type" value="Genomic_DNA"/>
</dbReference>
<sequence>MNAYREAVQTANEHHQKADDWQKGGVALAAVTTGLAAPTDSALGIAAATASPAAAYQVGQYFKGLAKQNSDGKLTAKQETAHILAHAVLGAATAAAGGNNALTAAISAGGAEAAAPYVSQWLYGEKDGSKLTAEQKETVSGILSLGGVAVGAAAGGSGSDWVAGGQAAQTAVENNFSLSDFGISQNAQNNLQQMAHQQVQQFVVNARSSPDEKSKLIELLRSYGANKAISAEITAALGVGANVNVTINENRDLIISIAGTAGAGVSGFIGATTSDKSRKDGWYSEVCVNGKLGAAGGGCIGANLEKGAPVMHTLKLGVGLGVIPVEANANIGYQSTWKLKNPTKQGHENK</sequence>
<evidence type="ECO:0000256" key="2">
    <source>
        <dbReference type="ARBA" id="ARBA00022656"/>
    </source>
</evidence>
<dbReference type="GO" id="GO:0090729">
    <property type="term" value="F:toxin activity"/>
    <property type="evidence" value="ECO:0007669"/>
    <property type="project" value="UniProtKB-KW"/>
</dbReference>
<comment type="subcellular location">
    <subcellularLocation>
        <location evidence="1">Target cell</location>
        <location evidence="1">Target cell cytoplasm</location>
    </subcellularLocation>
</comment>